<keyword evidence="2" id="KW-1185">Reference proteome</keyword>
<evidence type="ECO:0000313" key="1">
    <source>
        <dbReference type="EMBL" id="CBJ89653.1"/>
    </source>
</evidence>
<organism evidence="1 2">
    <name type="scientific">Xenorhabdus nematophila (strain ATCC 19061 / DSM 3370 / CCUG 14189 / LMG 1036 / NCIMB 9965 / AN6)</name>
    <dbReference type="NCBI Taxonomy" id="406817"/>
    <lineage>
        <taxon>Bacteria</taxon>
        <taxon>Pseudomonadati</taxon>
        <taxon>Pseudomonadota</taxon>
        <taxon>Gammaproteobacteria</taxon>
        <taxon>Enterobacterales</taxon>
        <taxon>Morganellaceae</taxon>
        <taxon>Xenorhabdus</taxon>
    </lineage>
</organism>
<gene>
    <name evidence="1" type="ordered locus">XNC1_1590</name>
</gene>
<accession>D3VC00</accession>
<dbReference type="HOGENOM" id="CLU_2978283_0_0_6"/>
<sequence length="58" mass="6530">MDFGLLLETQQVLNIFRLMPGDILPIKEDFFVYSDNAKLATFSSADKAADICMELCII</sequence>
<reference evidence="1 2" key="1">
    <citation type="journal article" date="2011" name="PLoS ONE">
        <title>The entomopathogenic bacterial endosymbionts xenorhabdus and photorhabdus: convergent lifestyles from divergent genomes.</title>
        <authorList>
            <person name="Chaston J.M."/>
            <person name="Suen G."/>
            <person name="Tucker S.L."/>
            <person name="Andersen A.W."/>
            <person name="Bhasin A."/>
            <person name="Bode E."/>
            <person name="Bode H.B."/>
            <person name="Brachmann A.O."/>
            <person name="Cowles C.E."/>
            <person name="Cowles K.N."/>
            <person name="Darby C."/>
            <person name="de Leon L."/>
            <person name="Drace K."/>
            <person name="Du Z."/>
            <person name="Givaudan A."/>
            <person name="Herbert Tran E.E."/>
            <person name="Jewell K.A."/>
            <person name="Knack J.J."/>
            <person name="Krasomil-Osterfeld K.C."/>
            <person name="Kukor R."/>
            <person name="Lanois A."/>
            <person name="Latreille P."/>
            <person name="Leimgruber N.K."/>
            <person name="Lipke C.M."/>
            <person name="Liu R."/>
            <person name="Lu X."/>
            <person name="Martens E.C."/>
            <person name="Marri P.R."/>
            <person name="Medigue C."/>
            <person name="Menard M.L."/>
            <person name="Miller N.M."/>
            <person name="Morales-Soto N."/>
            <person name="Norton S."/>
            <person name="Ogier J.C."/>
            <person name="Orchard S.S."/>
            <person name="Park D."/>
            <person name="Park Y."/>
            <person name="Qurollo B.A."/>
            <person name="Sugar D.R."/>
            <person name="Richards G.R."/>
            <person name="Rouy Z."/>
            <person name="Slominski B."/>
            <person name="Slominski K."/>
            <person name="Snyder H."/>
            <person name="Tjaden B.C."/>
            <person name="van der Hoeven R."/>
            <person name="Welch R.D."/>
            <person name="Wheeler C."/>
            <person name="Xiang B."/>
            <person name="Barbazuk B."/>
            <person name="Gaudriault S."/>
            <person name="Goodner B."/>
            <person name="Slater S.C."/>
            <person name="Forst S."/>
            <person name="Goldman B.S."/>
            <person name="Goodrich-Blair H."/>
        </authorList>
    </citation>
    <scope>NUCLEOTIDE SEQUENCE [LARGE SCALE GENOMIC DNA]</scope>
    <source>
        <strain evidence="2">ATCC 19061 / DSM 3370 / CCUG 14189 / LMG 1036 / NCIMB 9965 / AN6</strain>
    </source>
</reference>
<name>D3VC00_XENNA</name>
<dbReference type="KEGG" id="xne:XNC1_1590"/>
<proteinExistence type="predicted"/>
<dbReference type="Proteomes" id="UP000008075">
    <property type="component" value="Chromosome"/>
</dbReference>
<protein>
    <submittedName>
        <fullName evidence="1">Uncharacterized protein</fullName>
    </submittedName>
</protein>
<dbReference type="EMBL" id="FN667742">
    <property type="protein sequence ID" value="CBJ89653.1"/>
    <property type="molecule type" value="Genomic_DNA"/>
</dbReference>
<evidence type="ECO:0000313" key="2">
    <source>
        <dbReference type="Proteomes" id="UP000008075"/>
    </source>
</evidence>
<dbReference type="AlphaFoldDB" id="D3VC00"/>
<dbReference type="STRING" id="406817.XNC1_1590"/>